<proteinExistence type="predicted"/>
<dbReference type="Proteomes" id="UP000009231">
    <property type="component" value="Chromosome"/>
</dbReference>
<accession>F6D5F2</accession>
<keyword evidence="3" id="KW-1185">Reference proteome</keyword>
<dbReference type="AlphaFoldDB" id="F6D5F2"/>
<protein>
    <submittedName>
        <fullName evidence="2">Uncharacterized protein</fullName>
    </submittedName>
</protein>
<gene>
    <name evidence="2" type="ordered locus">MSWAN_2298</name>
</gene>
<keyword evidence="1" id="KW-0812">Transmembrane</keyword>
<name>F6D5F2_METPW</name>
<dbReference type="KEGG" id="mew:MSWAN_2298"/>
<dbReference type="eggNOG" id="arCOG07613">
    <property type="taxonomic scope" value="Archaea"/>
</dbReference>
<feature type="transmembrane region" description="Helical" evidence="1">
    <location>
        <begin position="20"/>
        <end position="40"/>
    </location>
</feature>
<reference evidence="2 3" key="1">
    <citation type="journal article" date="2014" name="Int. J. Syst. Evol. Microbiol.">
        <title>Methanobacterium paludis sp. nov. and a novel strain of Methanobacterium lacus isolated from northern peatlands.</title>
        <authorList>
            <person name="Cadillo-Quiroz H."/>
            <person name="Brauer S.L."/>
            <person name="Goodson N."/>
            <person name="Yavitt J.B."/>
            <person name="Zinder S.H."/>
        </authorList>
    </citation>
    <scope>NUCLEOTIDE SEQUENCE [LARGE SCALE GENOMIC DNA]</scope>
    <source>
        <strain evidence="3">DSM 25820 / JCM 18151 / SWAN1</strain>
    </source>
</reference>
<evidence type="ECO:0000256" key="1">
    <source>
        <dbReference type="SAM" id="Phobius"/>
    </source>
</evidence>
<dbReference type="GeneID" id="10669827"/>
<dbReference type="HOGENOM" id="CLU_876067_0_0_2"/>
<evidence type="ECO:0000313" key="2">
    <source>
        <dbReference type="EMBL" id="AEG19304.1"/>
    </source>
</evidence>
<dbReference type="STRING" id="868131.MSWAN_2298"/>
<keyword evidence="1" id="KW-1133">Transmembrane helix</keyword>
<dbReference type="EMBL" id="CP002772">
    <property type="protein sequence ID" value="AEG19304.1"/>
    <property type="molecule type" value="Genomic_DNA"/>
</dbReference>
<keyword evidence="1" id="KW-0472">Membrane</keyword>
<evidence type="ECO:0000313" key="3">
    <source>
        <dbReference type="Proteomes" id="UP000009231"/>
    </source>
</evidence>
<sequence length="338" mass="37561">MIFNGFVGDENGQAFSIDAMLAIIVITVIIGISANAMDLVSYKIQDYSSEHSFERITEDTADILITTPGSPNDWEKYSGLAGSVTPGLAEWDVKTCRTVPNTLSIRKVFCLKENYEDLMDKILPKGADSNMMVYPMDSKLSPIVIHDKTPSPDSAQVAVVNRTVLCDYMYITASVSMNSHKNPSWSHQSGQDWEVCTHSGLTGSLKHETPDFDSGKPGWACHHFNITQYDLNFTDFYVMSDSPSLGDDSARWIIDKPDNMTNDEQKFSSTPIPVNNRISQLLGDHKIAVLWFHVRTNGNPGESFNAYVVGVPKGTSSDQVKLEYLNPQPASFVLKVWM</sequence>
<organism evidence="2 3">
    <name type="scientific">Methanobacterium paludis (strain DSM 25820 / JCM 18151 / SWAN1)</name>
    <dbReference type="NCBI Taxonomy" id="868131"/>
    <lineage>
        <taxon>Archaea</taxon>
        <taxon>Methanobacteriati</taxon>
        <taxon>Methanobacteriota</taxon>
        <taxon>Methanomada group</taxon>
        <taxon>Methanobacteria</taxon>
        <taxon>Methanobacteriales</taxon>
        <taxon>Methanobacteriaceae</taxon>
        <taxon>Methanobacterium</taxon>
    </lineage>
</organism>
<dbReference type="RefSeq" id="WP_013826803.1">
    <property type="nucleotide sequence ID" value="NC_015574.1"/>
</dbReference>
<dbReference type="OrthoDB" id="85914at2157"/>